<protein>
    <recommendedName>
        <fullName evidence="3">F-box associated domain-containing protein</fullName>
    </recommendedName>
</protein>
<accession>G0PN56</accession>
<evidence type="ECO:0000313" key="1">
    <source>
        <dbReference type="EMBL" id="EGT39964.1"/>
    </source>
</evidence>
<keyword evidence="2" id="KW-1185">Reference proteome</keyword>
<name>G0PN56_CAEBE</name>
<dbReference type="Proteomes" id="UP000008068">
    <property type="component" value="Unassembled WGS sequence"/>
</dbReference>
<sequence>MTRPEQYLLSKCSRRASQMVIISVPKNNNHEIWVKFGRDTVILSCVIVQFFLKTAESIVLIHTAIGEFSPEDHRFICDLFRAPLAVYAIWEEFNPNSDKFPTNCAVKRTNLLEFQWSFSSLKEFSELHPRQDLVLLHGSYVHNLDRDHAFLGARNLMLSSIGGNSPINVLSSFYGEHLLMEDFLISKFFIEVFVDKWMKTSNDRLKSVIFKLNPQAVIGNLKYDKFCGSDRQYHYDSP</sequence>
<proteinExistence type="predicted"/>
<gene>
    <name evidence="1" type="ORF">CAEBREN_16761</name>
</gene>
<reference evidence="2" key="1">
    <citation type="submission" date="2011-07" db="EMBL/GenBank/DDBJ databases">
        <authorList>
            <consortium name="Caenorhabditis brenneri Sequencing and Analysis Consortium"/>
            <person name="Wilson R.K."/>
        </authorList>
    </citation>
    <scope>NUCLEOTIDE SEQUENCE [LARGE SCALE GENOMIC DNA]</scope>
    <source>
        <strain evidence="2">PB2801</strain>
    </source>
</reference>
<dbReference type="AlphaFoldDB" id="G0PN56"/>
<organism evidence="2">
    <name type="scientific">Caenorhabditis brenneri</name>
    <name type="common">Nematode worm</name>
    <dbReference type="NCBI Taxonomy" id="135651"/>
    <lineage>
        <taxon>Eukaryota</taxon>
        <taxon>Metazoa</taxon>
        <taxon>Ecdysozoa</taxon>
        <taxon>Nematoda</taxon>
        <taxon>Chromadorea</taxon>
        <taxon>Rhabditida</taxon>
        <taxon>Rhabditina</taxon>
        <taxon>Rhabditomorpha</taxon>
        <taxon>Rhabditoidea</taxon>
        <taxon>Rhabditidae</taxon>
        <taxon>Peloderinae</taxon>
        <taxon>Caenorhabditis</taxon>
    </lineage>
</organism>
<evidence type="ECO:0000313" key="2">
    <source>
        <dbReference type="Proteomes" id="UP000008068"/>
    </source>
</evidence>
<evidence type="ECO:0008006" key="3">
    <source>
        <dbReference type="Google" id="ProtNLM"/>
    </source>
</evidence>
<dbReference type="EMBL" id="GL381689">
    <property type="protein sequence ID" value="EGT39964.1"/>
    <property type="molecule type" value="Genomic_DNA"/>
</dbReference>
<dbReference type="InParanoid" id="G0PN56"/>
<dbReference type="HOGENOM" id="CLU_1012758_0_0_1"/>